<reference evidence="6" key="9">
    <citation type="journal article" date="2017" name="Plant J.">
        <title>Araport11: a complete reannotation of the Arabidopsis thaliana reference genome.</title>
        <authorList>
            <person name="Cheng C.Y."/>
            <person name="Krishnakumar V."/>
            <person name="Chan A.P."/>
            <person name="Thibaud-Nissen F."/>
            <person name="Schobel S."/>
            <person name="Town C.D."/>
        </authorList>
    </citation>
    <scope>GENOME REANNOTATION</scope>
    <source>
        <strain evidence="6">cv. Columbia</strain>
    </source>
</reference>
<reference evidence="4" key="7">
    <citation type="submission" date="2011-02" db="EMBL/GenBank/DDBJ databases">
        <authorList>
            <consortium name="TAIR"/>
            <person name="Swarbreck D."/>
            <person name="Lamesch P."/>
            <person name="Wilks C."/>
            <person name="Huala E."/>
        </authorList>
    </citation>
    <scope>NUCLEOTIDE SEQUENCE</scope>
</reference>
<reference evidence="3" key="6">
    <citation type="submission" date="2005-05" db="EMBL/GenBank/DDBJ databases">
        <authorList>
            <person name="Underwood B.A."/>
            <person name="Xiao Y."/>
            <person name="Moskal W."/>
            <person name="Monaghan E."/>
            <person name="Wang W."/>
            <person name="Redman J."/>
            <person name="Wu H.C."/>
            <person name="Utterback T."/>
            <person name="Town C.D."/>
        </authorList>
    </citation>
    <scope>NUCLEOTIDE SEQUENCE</scope>
</reference>
<evidence type="ECO:0000313" key="4">
    <source>
        <dbReference type="EMBL" id="AEE82347.1"/>
    </source>
</evidence>
<evidence type="ECO:0000313" key="3">
    <source>
        <dbReference type="EMBL" id="AAY78790.1"/>
    </source>
</evidence>
<dbReference type="InterPro" id="IPR032675">
    <property type="entry name" value="LRR_dom_sf"/>
</dbReference>
<dbReference type="eggNOG" id="KOG1947">
    <property type="taxonomic scope" value="Eukaryota"/>
</dbReference>
<dbReference type="AlphaFoldDB" id="Q9SY41"/>
<reference evidence="5" key="5">
    <citation type="submission" date="2000-03" db="EMBL/GenBank/DDBJ databases">
        <authorList>
            <person name="Zhong J."/>
            <person name="Ma P."/>
            <person name="Parnell L.D."/>
            <person name="Chen C.N."/>
            <person name="Chen E.Y."/>
            <person name="Mewes H.W."/>
            <person name="Lemcke K."/>
            <person name="Mayer K.F.X."/>
        </authorList>
    </citation>
    <scope>NUCLEOTIDE SEQUENCE</scope>
</reference>
<evidence type="ECO:0000313" key="6">
    <source>
        <dbReference type="Proteomes" id="UP000006548"/>
    </source>
</evidence>
<dbReference type="TAIR" id="AT4G03630"/>
<dbReference type="FunFam" id="3.80.10.10:FF:002117">
    <property type="entry name" value="Nodulin-like protein"/>
    <property type="match status" value="1"/>
</dbReference>
<accession>Q9SY41</accession>
<evidence type="ECO:0000313" key="2">
    <source>
        <dbReference type="EMBL" id="AAD15319.1"/>
    </source>
</evidence>
<reference evidence="2" key="3">
    <citation type="submission" date="1999-02" db="EMBL/GenBank/DDBJ databases">
        <authorList>
            <person name="Parnell L.D."/>
            <person name="Chen E.Y."/>
        </authorList>
    </citation>
    <scope>NUCLEOTIDE SEQUENCE</scope>
</reference>
<dbReference type="InterPro" id="IPR006553">
    <property type="entry name" value="Leu-rich_rpt_Cys-con_subtyp"/>
</dbReference>
<dbReference type="Gene3D" id="3.80.10.10">
    <property type="entry name" value="Ribonuclease Inhibitor"/>
    <property type="match status" value="1"/>
</dbReference>
<dbReference type="PaxDb" id="3702-AT4G03630.1"/>
<dbReference type="FunCoup" id="Q9SY41">
    <property type="interactions" value="417"/>
</dbReference>
<dbReference type="SMR" id="Q9SY41"/>
<protein>
    <submittedName>
        <fullName evidence="2">Putative nodulin</fullName>
    </submittedName>
    <submittedName>
        <fullName evidence="4">RNI-like superfamily protein</fullName>
    </submittedName>
    <submittedName>
        <fullName evidence="3">Root nodule development protein-related</fullName>
    </submittedName>
</protein>
<dbReference type="InterPro" id="IPR001611">
    <property type="entry name" value="Leu-rich_rpt"/>
</dbReference>
<dbReference type="EMBL" id="CP002687">
    <property type="protein sequence ID" value="AEE82347.1"/>
    <property type="molecule type" value="Genomic_DNA"/>
</dbReference>
<dbReference type="HOGENOM" id="CLU_044915_6_0_1"/>
<dbReference type="PANTHER" id="PTHR38926">
    <property type="entry name" value="F-BOX DOMAIN CONTAINING PROTEIN, EXPRESSED"/>
    <property type="match status" value="1"/>
</dbReference>
<gene>
    <name evidence="1 3" type="ordered locus">At4g03630</name>
    <name evidence="2" type="ORF">T5L23.12</name>
    <name evidence="4" type="ORF">T5L23_12</name>
</gene>
<dbReference type="EMBL" id="AC005142">
    <property type="protein sequence ID" value="AAD15319.1"/>
    <property type="molecule type" value="Genomic_DNA"/>
</dbReference>
<reference evidence="2" key="1">
    <citation type="submission" date="1998-06" db="EMBL/GenBank/DDBJ databases">
        <title>BAC T5L23 from chromosome IV, position 19 cM.</title>
        <authorList>
            <person name="Zhong J."/>
            <person name="Ma P."/>
            <person name="Parnell L.D."/>
            <person name="Chen C.-N."/>
            <person name="Chen E.Y."/>
        </authorList>
    </citation>
    <scope>NUCLEOTIDE SEQUENCE</scope>
</reference>
<organism evidence="2">
    <name type="scientific">Arabidopsis thaliana</name>
    <name type="common">Mouse-ear cress</name>
    <dbReference type="NCBI Taxonomy" id="3702"/>
    <lineage>
        <taxon>Eukaryota</taxon>
        <taxon>Viridiplantae</taxon>
        <taxon>Streptophyta</taxon>
        <taxon>Embryophyta</taxon>
        <taxon>Tracheophyta</taxon>
        <taxon>Spermatophyta</taxon>
        <taxon>Magnoliopsida</taxon>
        <taxon>eudicotyledons</taxon>
        <taxon>Gunneridae</taxon>
        <taxon>Pentapetalae</taxon>
        <taxon>rosids</taxon>
        <taxon>malvids</taxon>
        <taxon>Brassicales</taxon>
        <taxon>Brassicaceae</taxon>
        <taxon>Camelineae</taxon>
        <taxon>Arabidopsis</taxon>
    </lineage>
</organism>
<dbReference type="EMBL" id="AL161497">
    <property type="protein sequence ID" value="CAB77848.1"/>
    <property type="molecule type" value="Genomic_DNA"/>
</dbReference>
<dbReference type="Proteomes" id="UP000006548">
    <property type="component" value="Chromosome 4"/>
</dbReference>
<dbReference type="STRING" id="3702.Q9SY41"/>
<name>Q9SY41_ARATH</name>
<proteinExistence type="evidence at transcript level"/>
<reference evidence="4 6" key="2">
    <citation type="journal article" date="1999" name="Nature">
        <title>Sequence and analysis of chromosome 4 of the plant Arabidopsis thaliana.</title>
        <authorList>
            <consortium name="EU"/>
            <consortium name="CSHL and WU Arabidopsis Sequencing Project"/>
            <person name="Mayer K."/>
            <person name="Schuller C."/>
            <person name="Wambutt R."/>
            <person name="Murphy G."/>
            <person name="Volckaert G."/>
            <person name="Pohl T."/>
            <person name="Dusterhoft A."/>
            <person name="Stiekema W."/>
            <person name="Entian K.D."/>
            <person name="Terryn N."/>
            <person name="Harris B."/>
            <person name="Ansorge W."/>
            <person name="Brandt P."/>
            <person name="Grivell L."/>
            <person name="Rieger M."/>
            <person name="Weichselgartner M."/>
            <person name="de Simone V."/>
            <person name="Obermaier B."/>
            <person name="Mache R."/>
            <person name="Muller M."/>
            <person name="Kreis M."/>
            <person name="Delseny M."/>
            <person name="Puigdomenech P."/>
            <person name="Watson M."/>
            <person name="Schmidtheini T."/>
            <person name="Reichert B."/>
            <person name="Portatelle D."/>
            <person name="Perez-Alonso M."/>
            <person name="Boutry M."/>
            <person name="Bancroft I."/>
            <person name="Vos P."/>
            <person name="Hoheisel J."/>
            <person name="Zimmermann W."/>
            <person name="Wedler H."/>
            <person name="Ridley P."/>
            <person name="Langham S.A."/>
            <person name="McCullagh B."/>
            <person name="Bilham L."/>
            <person name="Robben J."/>
            <person name="Van der Schueren J."/>
            <person name="Grymonprez B."/>
            <person name="Chuang Y.J."/>
            <person name="Vandenbussche F."/>
            <person name="Braeken M."/>
            <person name="Weltjens I."/>
            <person name="Voet M."/>
            <person name="Bastiaens I."/>
            <person name="Aert R."/>
            <person name="Defoor E."/>
            <person name="Weitzenegger T."/>
            <person name="Bothe G."/>
            <person name="Ramsperger U."/>
            <person name="Hilbert H."/>
            <person name="Braun M."/>
            <person name="Holzer E."/>
            <person name="Brandt A."/>
            <person name="Peters S."/>
            <person name="van Staveren M."/>
            <person name="Dirske W."/>
            <person name="Mooijman P."/>
            <person name="Klein Lankhorst R."/>
            <person name="Rose M."/>
            <person name="Hauf J."/>
            <person name="Kotter P."/>
            <person name="Berneiser S."/>
            <person name="Hempel S."/>
            <person name="Feldpausch M."/>
            <person name="Lamberth S."/>
            <person name="Van den Daele H."/>
            <person name="De Keyser A."/>
            <person name="Buysshaert C."/>
            <person name="Gielen J."/>
            <person name="Villarroel R."/>
            <person name="De Clercq R."/>
            <person name="Van Montagu M."/>
            <person name="Rogers J."/>
            <person name="Cronin A."/>
            <person name="Quail M."/>
            <person name="Bray-Allen S."/>
            <person name="Clark L."/>
            <person name="Doggett J."/>
            <person name="Hall S."/>
            <person name="Kay M."/>
            <person name="Lennard N."/>
            <person name="McLay K."/>
            <person name="Mayes R."/>
            <person name="Pettett A."/>
            <person name="Rajandream M.A."/>
            <person name="Lyne M."/>
            <person name="Benes V."/>
            <person name="Rechmann S."/>
            <person name="Borkova D."/>
            <person name="Blocker H."/>
            <person name="Scharfe M."/>
            <person name="Grimm M."/>
            <person name="Lohnert T.H."/>
            <person name="Dose S."/>
            <person name="de Haan M."/>
            <person name="Maarse A."/>
            <person name="Schafer M."/>
            <person name="Muller-Auer S."/>
            <person name="Gabel C."/>
            <person name="Fuchs M."/>
            <person name="Fartmann B."/>
            <person name="Granderath K."/>
            <person name="Dauner D."/>
            <person name="Herzl A."/>
            <person name="Neumann S."/>
            <person name="Argiriou A."/>
            <person name="Vitale D."/>
            <person name="Liguori R."/>
            <person name="Piravandi E."/>
            <person name="Massenet O."/>
            <person name="Quigley F."/>
            <person name="Clabauld G."/>
            <person name="Mundlein A."/>
            <person name="Felber R."/>
            <person name="Schnabl S."/>
            <person name="Hiller R."/>
            <person name="Schmidt W."/>
            <person name="Lecharny A."/>
            <person name="Aubourg S."/>
            <person name="Chefdor F."/>
            <person name="Cooke R."/>
            <person name="Berger C."/>
            <person name="Montfort A."/>
            <person name="Casacuberta E."/>
            <person name="Gibbons T."/>
            <person name="Weber N."/>
            <person name="Vandenbol M."/>
            <person name="Bargues M."/>
            <person name="Terol J."/>
            <person name="Torres A."/>
            <person name="Perez-Perez A."/>
            <person name="Purnelle B."/>
            <person name="Bent E."/>
            <person name="Johnson S."/>
            <person name="Tacon D."/>
            <person name="Jesse T."/>
            <person name="Heijnen L."/>
            <person name="Schwarz S."/>
            <person name="Scholler P."/>
            <person name="Heber S."/>
            <person name="Francs P."/>
            <person name="Bielke C."/>
            <person name="Frishman D."/>
            <person name="Haase D."/>
            <person name="Lemcke K."/>
            <person name="Mewes H.W."/>
            <person name="Stocker S."/>
            <person name="Zaccaria P."/>
            <person name="Bevan M."/>
            <person name="Wilson R.K."/>
            <person name="de la Bastide M."/>
            <person name="Habermann K."/>
            <person name="Parnell L."/>
            <person name="Dedhia N."/>
            <person name="Gnoj L."/>
            <person name="Schutz K."/>
            <person name="Huang E."/>
            <person name="Spiegel L."/>
            <person name="Sehkon M."/>
            <person name="Murray J."/>
            <person name="Sheet P."/>
            <person name="Cordes M."/>
            <person name="Abu-Threideh J."/>
            <person name="Stoneking T."/>
            <person name="Kalicki J."/>
            <person name="Graves T."/>
            <person name="Harmon G."/>
            <person name="Edwards J."/>
            <person name="Latreille P."/>
            <person name="Courtney L."/>
            <person name="Cloud J."/>
            <person name="Abbott A."/>
            <person name="Scott K."/>
            <person name="Johnson D."/>
            <person name="Minx P."/>
            <person name="Bentley D."/>
            <person name="Fulton B."/>
            <person name="Miller N."/>
            <person name="Greco T."/>
            <person name="Kemp K."/>
            <person name="Kramer J."/>
            <person name="Fulton L."/>
            <person name="Mardis E."/>
            <person name="Dante M."/>
            <person name="Pepin K."/>
            <person name="Hillier L."/>
            <person name="Nelson J."/>
            <person name="Spieth J."/>
            <person name="Ryan E."/>
            <person name="Andrews S."/>
            <person name="Geisel C."/>
            <person name="Layman D."/>
            <person name="Du H."/>
            <person name="Ali J."/>
            <person name="Berghoff A."/>
            <person name="Jones K."/>
            <person name="Drone K."/>
            <person name="Cotton M."/>
            <person name="Joshu C."/>
            <person name="Antonoiu B."/>
            <person name="Zidanic M."/>
            <person name="Strong C."/>
            <person name="Sun H."/>
            <person name="Lamar B."/>
            <person name="Yordan C."/>
            <person name="Ma P."/>
            <person name="Zhong J."/>
            <person name="Preston R."/>
            <person name="Vil D."/>
            <person name="Shekher M."/>
            <person name="Matero A."/>
            <person name="Shah R."/>
            <person name="Swaby I.K."/>
            <person name="O'Shaughnessy A."/>
            <person name="Rodriguez M."/>
            <person name="Hoffmann J."/>
            <person name="Till S."/>
            <person name="Granat S."/>
            <person name="Shohdy N."/>
            <person name="Hasegawa A."/>
            <person name="Hameed A."/>
            <person name="Lodhi M."/>
            <person name="Johnson A."/>
            <person name="Chen E."/>
            <person name="Marra M."/>
            <person name="Martienssen R."/>
            <person name="McCombie W.R."/>
        </authorList>
    </citation>
    <scope>NUCLEOTIDE SEQUENCE [LARGE SCALE GENOMIC DNA]</scope>
    <source>
        <strain evidence="6">cv. Columbia</strain>
    </source>
</reference>
<dbReference type="Araport" id="AT4G03630"/>
<dbReference type="SUPFAM" id="SSF52047">
    <property type="entry name" value="RNI-like"/>
    <property type="match status" value="1"/>
</dbReference>
<dbReference type="GO" id="GO:1905761">
    <property type="term" value="F:SCF ubiquitin ligase complex binding"/>
    <property type="evidence" value="ECO:0000318"/>
    <property type="project" value="GO_Central"/>
</dbReference>
<dbReference type="SMART" id="SM00367">
    <property type="entry name" value="LRR_CC"/>
    <property type="match status" value="3"/>
</dbReference>
<dbReference type="KEGG" id="ath:AT4G03630"/>
<dbReference type="GeneID" id="825663"/>
<dbReference type="PIR" id="A85046">
    <property type="entry name" value="A85046"/>
</dbReference>
<dbReference type="Pfam" id="PF13516">
    <property type="entry name" value="LRR_6"/>
    <property type="match status" value="1"/>
</dbReference>
<sequence>MNNEDFNADELLTFVAYRSSILKRLGRMMCHAVALSQGGCVEINIEHFGTDSLLTYIADRSSNLRHLGLAKCDQITGMGLFTEAMKLPLLEDLELSYCLIKGKNLEAIGFACLHLKTLKLNCQGFKFPGFTYDHDALGIAKRMPELRCLQLFGNRVSDVGLNAIFDGCPHLEHLDLRQCFNINLVGDLEKRCMERIKDLRRPNDSTADYPYDTSLLDLGI</sequence>
<dbReference type="EMBL" id="DQ056642">
    <property type="protein sequence ID" value="AAY78790.1"/>
    <property type="molecule type" value="mRNA"/>
</dbReference>
<dbReference type="PANTHER" id="PTHR38926:SF2">
    <property type="entry name" value="F-BOX_LRR-REPEAT PROTEIN 21-RELATED"/>
    <property type="match status" value="1"/>
</dbReference>
<reference evidence="5" key="4">
    <citation type="submission" date="2000-03" db="EMBL/GenBank/DDBJ databases">
        <authorList>
            <person name="EU Arabidopsis sequencing project"/>
        </authorList>
    </citation>
    <scope>NUCLEOTIDE SEQUENCE</scope>
</reference>
<keyword evidence="6" id="KW-1185">Reference proteome</keyword>
<reference evidence="4" key="8">
    <citation type="submission" date="2016-05" db="EMBL/GenBank/DDBJ databases">
        <authorList>
            <person name="Krishnakumar V."/>
            <person name="Cheng C.-Y."/>
            <person name="Chan A.P."/>
            <person name="Schobel S."/>
            <person name="Kim M."/>
            <person name="Ferlanti E.S."/>
            <person name="Belyaeva I."/>
            <person name="Rosen B.D."/>
            <person name="Micklem G."/>
            <person name="Miller J.R."/>
            <person name="Vaughn M."/>
            <person name="Town C.D."/>
        </authorList>
    </citation>
    <scope>NUCLEOTIDE SEQUENCE</scope>
</reference>
<dbReference type="OMA" id="EEIVWDS"/>
<evidence type="ECO:0000313" key="5">
    <source>
        <dbReference type="EMBL" id="CAB77848.1"/>
    </source>
</evidence>
<evidence type="ECO:0000313" key="1">
    <source>
        <dbReference type="Araport" id="AT4G03630"/>
    </source>
</evidence>
<dbReference type="ExpressionAtlas" id="Q9SY41">
    <property type="expression patterns" value="baseline and differential"/>
</dbReference>